<sequence length="434" mass="48974">MSDGMKNFLSSWLILLACFNFVKCFPSGDAKSVIDDVTSTDGNSNGHDFVEKVRSYGYIAEKHFVESDGYNLTLHRISGNVGYIPAPGKKVVYIQHGLFMSSVNFVMRGPDRDLAFILSDAGYDVWLGNARGNTNSRSHKTLKPDDAQFWDFSYHEIALGDVKTFIDYTLNVTNKNKLTYVGYSSGSTEGFALLSTRPEYNKKINLLVDIAPIVFWKHNRGALINAVSTAIGFAENINYYFGWIPQEIFSQFGIFPDLGKKVCESQNGLMEQLCGVFLQSLSPEENISLLNKTMLALYLEAWPAGASARTLFHFGQNMRTGEFRAYDYGSDENLRKYGSYRPPKYPLENVTAPVAIYYGETDIYSVIEDIDDLKRSLPNVVESKRVENFSHFLWSDDIKQKLFDPIVKLISNYTSNSRRISLSCLTSLNESRSC</sequence>
<evidence type="ECO:0000313" key="1">
    <source>
        <dbReference type="EMBL" id="KAJ8672647.1"/>
    </source>
</evidence>
<dbReference type="EMBL" id="CM056743">
    <property type="protein sequence ID" value="KAJ8672647.1"/>
    <property type="molecule type" value="Genomic_DNA"/>
</dbReference>
<reference evidence="1" key="1">
    <citation type="submission" date="2023-04" db="EMBL/GenBank/DDBJ databases">
        <title>A chromosome-level genome assembly of the parasitoid wasp Eretmocerus hayati.</title>
        <authorList>
            <person name="Zhong Y."/>
            <person name="Liu S."/>
            <person name="Liu Y."/>
        </authorList>
    </citation>
    <scope>NUCLEOTIDE SEQUENCE</scope>
    <source>
        <strain evidence="1">ZJU_SS_LIU_2023</strain>
    </source>
</reference>
<comment type="caution">
    <text evidence="1">The sequence shown here is derived from an EMBL/GenBank/DDBJ whole genome shotgun (WGS) entry which is preliminary data.</text>
</comment>
<protein>
    <submittedName>
        <fullName evidence="1">Uncharacterized protein</fullName>
    </submittedName>
</protein>
<evidence type="ECO:0000313" key="2">
    <source>
        <dbReference type="Proteomes" id="UP001239111"/>
    </source>
</evidence>
<keyword evidence="2" id="KW-1185">Reference proteome</keyword>
<gene>
    <name evidence="1" type="ORF">QAD02_003906</name>
</gene>
<organism evidence="1 2">
    <name type="scientific">Eretmocerus hayati</name>
    <dbReference type="NCBI Taxonomy" id="131215"/>
    <lineage>
        <taxon>Eukaryota</taxon>
        <taxon>Metazoa</taxon>
        <taxon>Ecdysozoa</taxon>
        <taxon>Arthropoda</taxon>
        <taxon>Hexapoda</taxon>
        <taxon>Insecta</taxon>
        <taxon>Pterygota</taxon>
        <taxon>Neoptera</taxon>
        <taxon>Endopterygota</taxon>
        <taxon>Hymenoptera</taxon>
        <taxon>Apocrita</taxon>
        <taxon>Proctotrupomorpha</taxon>
        <taxon>Chalcidoidea</taxon>
        <taxon>Aphelinidae</taxon>
        <taxon>Aphelininae</taxon>
        <taxon>Eretmocerus</taxon>
    </lineage>
</organism>
<accession>A0ACC2NNG1</accession>
<name>A0ACC2NNG1_9HYME</name>
<proteinExistence type="predicted"/>
<dbReference type="Proteomes" id="UP001239111">
    <property type="component" value="Chromosome 3"/>
</dbReference>